<keyword evidence="5 10" id="KW-0328">Glycosyltransferase</keyword>
<evidence type="ECO:0000256" key="6">
    <source>
        <dbReference type="ARBA" id="ARBA00022679"/>
    </source>
</evidence>
<feature type="compositionally biased region" description="Basic and acidic residues" evidence="11">
    <location>
        <begin position="689"/>
        <end position="699"/>
    </location>
</feature>
<evidence type="ECO:0000256" key="4">
    <source>
        <dbReference type="ARBA" id="ARBA00020295"/>
    </source>
</evidence>
<proteinExistence type="inferred from homology"/>
<dbReference type="Proteomes" id="UP000606044">
    <property type="component" value="Unassembled WGS sequence"/>
</dbReference>
<dbReference type="Gene3D" id="3.20.20.80">
    <property type="entry name" value="Glycosidases"/>
    <property type="match status" value="1"/>
</dbReference>
<evidence type="ECO:0000256" key="7">
    <source>
        <dbReference type="ARBA" id="ARBA00023277"/>
    </source>
</evidence>
<dbReference type="EMBL" id="BMCT01000001">
    <property type="protein sequence ID" value="GGF47136.1"/>
    <property type="molecule type" value="Genomic_DNA"/>
</dbReference>
<dbReference type="NCBIfam" id="TIGR00217">
    <property type="entry name" value="malQ"/>
    <property type="match status" value="1"/>
</dbReference>
<comment type="similarity">
    <text evidence="2 10">Belongs to the disproportionating enzyme family.</text>
</comment>
<gene>
    <name evidence="12" type="ORF">GCM10007301_03150</name>
</gene>
<evidence type="ECO:0000313" key="13">
    <source>
        <dbReference type="Proteomes" id="UP000606044"/>
    </source>
</evidence>
<keyword evidence="6 10" id="KW-0808">Transferase</keyword>
<dbReference type="AlphaFoldDB" id="A0A917BJ56"/>
<comment type="catalytic activity">
    <reaction evidence="1 10">
        <text>Transfers a segment of a (1-&gt;4)-alpha-D-glucan to a new position in an acceptor, which may be glucose or a (1-&gt;4)-alpha-D-glucan.</text>
        <dbReference type="EC" id="2.4.1.25"/>
    </reaction>
</comment>
<feature type="region of interest" description="Disordered" evidence="11">
    <location>
        <begin position="689"/>
        <end position="709"/>
    </location>
</feature>
<reference evidence="12" key="1">
    <citation type="journal article" date="2014" name="Int. J. Syst. Evol. Microbiol.">
        <title>Complete genome sequence of Corynebacterium casei LMG S-19264T (=DSM 44701T), isolated from a smear-ripened cheese.</title>
        <authorList>
            <consortium name="US DOE Joint Genome Institute (JGI-PGF)"/>
            <person name="Walter F."/>
            <person name="Albersmeier A."/>
            <person name="Kalinowski J."/>
            <person name="Ruckert C."/>
        </authorList>
    </citation>
    <scope>NUCLEOTIDE SEQUENCE</scope>
    <source>
        <strain evidence="12">CCM 7897</strain>
    </source>
</reference>
<evidence type="ECO:0000256" key="5">
    <source>
        <dbReference type="ARBA" id="ARBA00022676"/>
    </source>
</evidence>
<dbReference type="InterPro" id="IPR017853">
    <property type="entry name" value="GH"/>
</dbReference>
<dbReference type="SUPFAM" id="SSF51445">
    <property type="entry name" value="(Trans)glycosidases"/>
    <property type="match status" value="1"/>
</dbReference>
<evidence type="ECO:0000256" key="11">
    <source>
        <dbReference type="SAM" id="MobiDB-lite"/>
    </source>
</evidence>
<evidence type="ECO:0000256" key="8">
    <source>
        <dbReference type="ARBA" id="ARBA00031423"/>
    </source>
</evidence>
<evidence type="ECO:0000256" key="3">
    <source>
        <dbReference type="ARBA" id="ARBA00012560"/>
    </source>
</evidence>
<dbReference type="PANTHER" id="PTHR32438">
    <property type="entry name" value="4-ALPHA-GLUCANOTRANSFERASE DPE1, CHLOROPLASTIC/AMYLOPLASTIC"/>
    <property type="match status" value="1"/>
</dbReference>
<sequence>MDDSLRDLARAAGVSPTWFDAFGRPQTVPTDALRAILGALGLPADSESDLADSLARARQGVATTPPLVTADAGTPVRVHMPGATGRKRWHVTLEGGGVVEGEAEVEGGVLTLPAFDMPGYHAFEAGGTRTTLAVAPARCFDLSDATGDGDPRLWGLAVQLYALRRQGRGTPGKDVLGEGGIGDFTALSDFARVAAAQGASALVLSPVHAPFSADTHHFSPYAPSSRLFLNALHADPSALFGPAAAAAAAASLDLHDQLINFERADTVQWHAAGDARLAVLRKLYEIELPRHADMQADFAAFRAEGGEALEDHARFEALHAKMFGSDPGKWHWRTWPEGFQDPRGAAVAAFARKSASEVGFYAFLQYAAARGLADAQAAARAAGMPIGLISDLAVGSDGGGSQAWSRPQDMLIGLSIGAPPDLLNSIGQAWGLSAFSPRAMVESGFRSFLGMLRATMAHAGGVRIDHIMGLMRLWMVPDGAKPSEGAYLAYPFDDLMRLVALESQRHRTIVTGEDLGTVPEGFREKLQQRSIMGMQVLWFERDATSYTAAADYRPTATAVTGTHDLPTIAGWWSGRDITWRTPLGLLGEGIDEAQERTNREADRKALWTAIGTGAEPASDDTEPVVDAAITYVGRTPAPLVVIPLEDALGLIEQPNLPGTVDEHPNWRRRFTVEAGQMLDAPEVKARLAKLDDARRDGHADTAGQKRRQA</sequence>
<keyword evidence="13" id="KW-1185">Reference proteome</keyword>
<evidence type="ECO:0000256" key="1">
    <source>
        <dbReference type="ARBA" id="ARBA00000439"/>
    </source>
</evidence>
<dbReference type="EC" id="2.4.1.25" evidence="3 10"/>
<evidence type="ECO:0000256" key="9">
    <source>
        <dbReference type="ARBA" id="ARBA00031501"/>
    </source>
</evidence>
<dbReference type="GO" id="GO:0004134">
    <property type="term" value="F:4-alpha-glucanotransferase activity"/>
    <property type="evidence" value="ECO:0007669"/>
    <property type="project" value="UniProtKB-EC"/>
</dbReference>
<dbReference type="InterPro" id="IPR003385">
    <property type="entry name" value="Glyco_hydro_77"/>
</dbReference>
<evidence type="ECO:0000313" key="12">
    <source>
        <dbReference type="EMBL" id="GGF47136.1"/>
    </source>
</evidence>
<comment type="caution">
    <text evidence="12">The sequence shown here is derived from an EMBL/GenBank/DDBJ whole genome shotgun (WGS) entry which is preliminary data.</text>
</comment>
<dbReference type="RefSeq" id="WP_188574759.1">
    <property type="nucleotide sequence ID" value="NZ_BMCT01000001.1"/>
</dbReference>
<reference evidence="12" key="2">
    <citation type="submission" date="2020-09" db="EMBL/GenBank/DDBJ databases">
        <authorList>
            <person name="Sun Q."/>
            <person name="Sedlacek I."/>
        </authorList>
    </citation>
    <scope>NUCLEOTIDE SEQUENCE</scope>
    <source>
        <strain evidence="12">CCM 7897</strain>
    </source>
</reference>
<protein>
    <recommendedName>
        <fullName evidence="4 10">4-alpha-glucanotransferase</fullName>
        <ecNumber evidence="3 10">2.4.1.25</ecNumber>
    </recommendedName>
    <alternativeName>
        <fullName evidence="8 10">Amylomaltase</fullName>
    </alternativeName>
    <alternativeName>
        <fullName evidence="9 10">Disproportionating enzyme</fullName>
    </alternativeName>
</protein>
<dbReference type="GO" id="GO:0005975">
    <property type="term" value="P:carbohydrate metabolic process"/>
    <property type="evidence" value="ECO:0007669"/>
    <property type="project" value="InterPro"/>
</dbReference>
<evidence type="ECO:0000256" key="10">
    <source>
        <dbReference type="RuleBase" id="RU361207"/>
    </source>
</evidence>
<name>A0A917BJ56_9HYPH</name>
<evidence type="ECO:0000256" key="2">
    <source>
        <dbReference type="ARBA" id="ARBA00005684"/>
    </source>
</evidence>
<dbReference type="PANTHER" id="PTHR32438:SF5">
    <property type="entry name" value="4-ALPHA-GLUCANOTRANSFERASE DPE1, CHLOROPLASTIC_AMYLOPLASTIC"/>
    <property type="match status" value="1"/>
</dbReference>
<organism evidence="12 13">
    <name type="scientific">Azorhizobium oxalatiphilum</name>
    <dbReference type="NCBI Taxonomy" id="980631"/>
    <lineage>
        <taxon>Bacteria</taxon>
        <taxon>Pseudomonadati</taxon>
        <taxon>Pseudomonadota</taxon>
        <taxon>Alphaproteobacteria</taxon>
        <taxon>Hyphomicrobiales</taxon>
        <taxon>Xanthobacteraceae</taxon>
        <taxon>Azorhizobium</taxon>
    </lineage>
</organism>
<dbReference type="Pfam" id="PF02446">
    <property type="entry name" value="Glyco_hydro_77"/>
    <property type="match status" value="1"/>
</dbReference>
<accession>A0A917BJ56</accession>
<keyword evidence="7 10" id="KW-0119">Carbohydrate metabolism</keyword>